<feature type="compositionally biased region" description="Polar residues" evidence="1">
    <location>
        <begin position="80"/>
        <end position="95"/>
    </location>
</feature>
<dbReference type="Proteomes" id="UP000241473">
    <property type="component" value="Unassembled WGS sequence"/>
</dbReference>
<organism evidence="2 3">
    <name type="scientific">Candidatus Marsarchaeota G1 archaeon OSP_C</name>
    <dbReference type="NCBI Taxonomy" id="1978154"/>
    <lineage>
        <taxon>Archaea</taxon>
        <taxon>Candidatus Marsarchaeota</taxon>
        <taxon>Candidatus Marsarchaeota group 1</taxon>
    </lineage>
</organism>
<name>A0A2R6AIM0_9ARCH</name>
<evidence type="ECO:0000256" key="1">
    <source>
        <dbReference type="SAM" id="MobiDB-lite"/>
    </source>
</evidence>
<gene>
    <name evidence="2" type="ORF">B9Q00_10520</name>
</gene>
<proteinExistence type="predicted"/>
<comment type="caution">
    <text evidence="2">The sequence shown here is derived from an EMBL/GenBank/DDBJ whole genome shotgun (WGS) entry which is preliminary data.</text>
</comment>
<dbReference type="AlphaFoldDB" id="A0A2R6AIM0"/>
<sequence length="95" mass="11257">MEKRKIPGKKQWRLLPKYKVDIHSKEYKKKLRDSLLQEWPYAAHWVDSAIKTAYSIFKTWRKNYVKGERGEDPLRKGSLQEPSKPSLSLRVKNSG</sequence>
<accession>A0A2R6AIM0</accession>
<evidence type="ECO:0008006" key="4">
    <source>
        <dbReference type="Google" id="ProtNLM"/>
    </source>
</evidence>
<reference evidence="2 3" key="1">
    <citation type="submission" date="2017-04" db="EMBL/GenBank/DDBJ databases">
        <title>Novel microbial lineages endemic to geothermal iron-oxide mats fill important gaps in the evolutionary history of Archaea.</title>
        <authorList>
            <person name="Jay Z.J."/>
            <person name="Beam J.P."/>
            <person name="Dlakic M."/>
            <person name="Rusch D.B."/>
            <person name="Kozubal M.A."/>
            <person name="Inskeep W.P."/>
        </authorList>
    </citation>
    <scope>NUCLEOTIDE SEQUENCE [LARGE SCALE GENOMIC DNA]</scope>
    <source>
        <strain evidence="2">OSP_C</strain>
    </source>
</reference>
<protein>
    <recommendedName>
        <fullName evidence="4">Transposase</fullName>
    </recommendedName>
</protein>
<dbReference type="EMBL" id="NEXB01000116">
    <property type="protein sequence ID" value="PSN86240.1"/>
    <property type="molecule type" value="Genomic_DNA"/>
</dbReference>
<feature type="region of interest" description="Disordered" evidence="1">
    <location>
        <begin position="68"/>
        <end position="95"/>
    </location>
</feature>
<evidence type="ECO:0000313" key="3">
    <source>
        <dbReference type="Proteomes" id="UP000241473"/>
    </source>
</evidence>
<evidence type="ECO:0000313" key="2">
    <source>
        <dbReference type="EMBL" id="PSN86240.1"/>
    </source>
</evidence>